<evidence type="ECO:0008006" key="3">
    <source>
        <dbReference type="Google" id="ProtNLM"/>
    </source>
</evidence>
<gene>
    <name evidence="1" type="ORF">D4764_0122230</name>
</gene>
<evidence type="ECO:0000313" key="1">
    <source>
        <dbReference type="EMBL" id="TWW54592.1"/>
    </source>
</evidence>
<protein>
    <recommendedName>
        <fullName evidence="3">Alkylated DNA repair protein AlkB homologue 8 N-terminal domain-containing protein</fullName>
    </recommendedName>
</protein>
<reference evidence="1 2" key="1">
    <citation type="submission" date="2019-04" db="EMBL/GenBank/DDBJ databases">
        <title>Chromosome genome assembly for Takifugu flavidus.</title>
        <authorList>
            <person name="Xiao S."/>
        </authorList>
    </citation>
    <scope>NUCLEOTIDE SEQUENCE [LARGE SCALE GENOMIC DNA]</scope>
    <source>
        <strain evidence="1">HTHZ2018</strain>
        <tissue evidence="1">Muscle</tissue>
    </source>
</reference>
<evidence type="ECO:0000313" key="2">
    <source>
        <dbReference type="Proteomes" id="UP000324091"/>
    </source>
</evidence>
<keyword evidence="2" id="KW-1185">Reference proteome</keyword>
<dbReference type="AlphaFoldDB" id="A0A5C6MHN6"/>
<name>A0A5C6MHN6_9TELE</name>
<dbReference type="EMBL" id="RHFK02000172">
    <property type="protein sequence ID" value="TWW54592.1"/>
    <property type="molecule type" value="Genomic_DNA"/>
</dbReference>
<organism evidence="1 2">
    <name type="scientific">Takifugu flavidus</name>
    <name type="common">sansaifugu</name>
    <dbReference type="NCBI Taxonomy" id="433684"/>
    <lineage>
        <taxon>Eukaryota</taxon>
        <taxon>Metazoa</taxon>
        <taxon>Chordata</taxon>
        <taxon>Craniata</taxon>
        <taxon>Vertebrata</taxon>
        <taxon>Euteleostomi</taxon>
        <taxon>Actinopterygii</taxon>
        <taxon>Neopterygii</taxon>
        <taxon>Teleostei</taxon>
        <taxon>Neoteleostei</taxon>
        <taxon>Acanthomorphata</taxon>
        <taxon>Eupercaria</taxon>
        <taxon>Tetraodontiformes</taxon>
        <taxon>Tetradontoidea</taxon>
        <taxon>Tetraodontidae</taxon>
        <taxon>Takifugu</taxon>
    </lineage>
</organism>
<comment type="caution">
    <text evidence="1">The sequence shown here is derived from an EMBL/GenBank/DDBJ whole genome shotgun (WGS) entry which is preliminary data.</text>
</comment>
<accession>A0A5C6MHN6</accession>
<proteinExistence type="predicted"/>
<dbReference type="Proteomes" id="UP000324091">
    <property type="component" value="Unassembled WGS sequence"/>
</dbReference>
<sequence>MRRRHLSIRARTTVAQRLHVDYQERAAIFRTNCRDKITAPSHITNMDEIPLTFDIPLTHKVEKKGPARWRYAQRGMRSRRSPWFLAATETDRALDDDILVNFYRCTIESILTSCVTVWYGNCSASDRKALQKVVKTAQRIAGASLPSIEDIYRRRCHRRAKKVTKDSRQQIQQIQQDHV</sequence>